<comment type="caution">
    <text evidence="3">The sequence shown here is derived from an EMBL/GenBank/DDBJ whole genome shotgun (WGS) entry which is preliminary data.</text>
</comment>
<dbReference type="Proteomes" id="UP000536604">
    <property type="component" value="Unassembled WGS sequence"/>
</dbReference>
<gene>
    <name evidence="3" type="ORF">FHS13_000684</name>
</gene>
<dbReference type="SUPFAM" id="SSF82171">
    <property type="entry name" value="DPP6 N-terminal domain-like"/>
    <property type="match status" value="1"/>
</dbReference>
<sequence length="612" mass="65338">MNSPLLRAPVLRTALAAASCLLLASCASVPTTGPVVPSDGGDSSADPYGQYVRLLPAGPQTGVAPEGLISDFLKDMGSFEEDHKAARSYMLPETQQEWRTGGSVMVFDNLNTVDLEAEVSGDGLTATVRMRSPLVATIDENGKYVPSRAGVLLDETFVLARENGDPEGEWRIRSLPDELILSRLDVERTYRPFNLYYYNAEDSALVPDPVYLPVSTDQLAERLLQQLVEGPTDWLAPSVGTEFAEGVPTSVEVDEERAVVSVGRAGGDEFRMGAQIAWTLRQLPEVQDFTLRVNGSEVAFAGAEGQSPERPRPASNFWQSVGPGAVSQDVHAYYTHEGQLWSASDWDSDVIGEPERVPGPLGAGDVQLERFAVSVDERTVAGITLGGGTVVTSRTSPGSQVVEVLDDGVFSELSWDAGGNLWVVEEVPESGEEEPEEEPGGEAAEAGTTELWILRGGEQVVRVDVPGLRNESLVHFRVSRDGARAAVVTEVDGRRSLKLGRVVHDADGQVSVEGFITLAQELENVTDIAWRSADQLAVLGSREGGTPQAFLVPLDGGTPPASVGNSVTGMVSLSGAPGQPLVVGTDEGSIWISNDRMNWQNVTEGSSPTFPG</sequence>
<feature type="domain" description="GerMN" evidence="2">
    <location>
        <begin position="220"/>
        <end position="302"/>
    </location>
</feature>
<dbReference type="PROSITE" id="PS51257">
    <property type="entry name" value="PROKAR_LIPOPROTEIN"/>
    <property type="match status" value="1"/>
</dbReference>
<keyword evidence="4" id="KW-1185">Reference proteome</keyword>
<dbReference type="InterPro" id="IPR059026">
    <property type="entry name" value="LpqB_N"/>
</dbReference>
<dbReference type="Pfam" id="PF10646">
    <property type="entry name" value="Germane"/>
    <property type="match status" value="1"/>
</dbReference>
<dbReference type="Pfam" id="PF25976">
    <property type="entry name" value="LpqB_N"/>
    <property type="match status" value="1"/>
</dbReference>
<reference evidence="3 4" key="1">
    <citation type="submission" date="2020-08" db="EMBL/GenBank/DDBJ databases">
        <title>Genomic Encyclopedia of Type Strains, Phase III (KMG-III): the genomes of soil and plant-associated and newly described type strains.</title>
        <authorList>
            <person name="Whitman W."/>
        </authorList>
    </citation>
    <scope>NUCLEOTIDE SEQUENCE [LARGE SCALE GENOMIC DNA]</scope>
    <source>
        <strain evidence="3 4">CECT 8712</strain>
    </source>
</reference>
<organism evidence="3 4">
    <name type="scientific">Nocardiopsis algeriensis</name>
    <dbReference type="NCBI Taxonomy" id="1478215"/>
    <lineage>
        <taxon>Bacteria</taxon>
        <taxon>Bacillati</taxon>
        <taxon>Actinomycetota</taxon>
        <taxon>Actinomycetes</taxon>
        <taxon>Streptosporangiales</taxon>
        <taxon>Nocardiopsidaceae</taxon>
        <taxon>Nocardiopsis</taxon>
    </lineage>
</organism>
<dbReference type="Pfam" id="PF10647">
    <property type="entry name" value="Gmad1"/>
    <property type="match status" value="1"/>
</dbReference>
<keyword evidence="1" id="KW-0732">Signal</keyword>
<name>A0A841IL11_9ACTN</name>
<evidence type="ECO:0000313" key="4">
    <source>
        <dbReference type="Proteomes" id="UP000536604"/>
    </source>
</evidence>
<dbReference type="EMBL" id="JACHJO010000002">
    <property type="protein sequence ID" value="MBB6118752.1"/>
    <property type="molecule type" value="Genomic_DNA"/>
</dbReference>
<accession>A0A841IL11</accession>
<dbReference type="AlphaFoldDB" id="A0A841IL11"/>
<evidence type="ECO:0000313" key="3">
    <source>
        <dbReference type="EMBL" id="MBB6118752.1"/>
    </source>
</evidence>
<dbReference type="RefSeq" id="WP_184287310.1">
    <property type="nucleotide sequence ID" value="NZ_JACHJO010000002.1"/>
</dbReference>
<dbReference type="InterPro" id="IPR019606">
    <property type="entry name" value="GerMN"/>
</dbReference>
<proteinExistence type="predicted"/>
<dbReference type="SMART" id="SM00909">
    <property type="entry name" value="Germane"/>
    <property type="match status" value="1"/>
</dbReference>
<protein>
    <recommendedName>
        <fullName evidence="2">GerMN domain-containing protein</fullName>
    </recommendedName>
</protein>
<feature type="chain" id="PRO_5038689409" description="GerMN domain-containing protein" evidence="1">
    <location>
        <begin position="25"/>
        <end position="612"/>
    </location>
</feature>
<evidence type="ECO:0000259" key="2">
    <source>
        <dbReference type="SMART" id="SM00909"/>
    </source>
</evidence>
<dbReference type="InterPro" id="IPR018910">
    <property type="entry name" value="LpqB_C"/>
</dbReference>
<feature type="signal peptide" evidence="1">
    <location>
        <begin position="1"/>
        <end position="24"/>
    </location>
</feature>
<evidence type="ECO:0000256" key="1">
    <source>
        <dbReference type="SAM" id="SignalP"/>
    </source>
</evidence>